<dbReference type="InterPro" id="IPR006016">
    <property type="entry name" value="UspA"/>
</dbReference>
<organism evidence="3 4">
    <name type="scientific">Caldisericum exile</name>
    <dbReference type="NCBI Taxonomy" id="693075"/>
    <lineage>
        <taxon>Bacteria</taxon>
        <taxon>Pseudomonadati</taxon>
        <taxon>Caldisericota/Cryosericota group</taxon>
        <taxon>Caldisericota</taxon>
        <taxon>Caldisericia</taxon>
        <taxon>Caldisericales</taxon>
        <taxon>Caldisericaceae</taxon>
        <taxon>Caldisericum</taxon>
    </lineage>
</organism>
<protein>
    <recommendedName>
        <fullName evidence="2">UspA domain-containing protein</fullName>
    </recommendedName>
</protein>
<evidence type="ECO:0000313" key="3">
    <source>
        <dbReference type="EMBL" id="PMP81911.1"/>
    </source>
</evidence>
<gene>
    <name evidence="3" type="ORF">C0175_04610</name>
</gene>
<comment type="similarity">
    <text evidence="1">Belongs to the universal stress protein A family.</text>
</comment>
<comment type="caution">
    <text evidence="3">The sequence shown here is derived from an EMBL/GenBank/DDBJ whole genome shotgun (WGS) entry which is preliminary data.</text>
</comment>
<proteinExistence type="inferred from homology"/>
<dbReference type="EMBL" id="PNIX01000271">
    <property type="protein sequence ID" value="PMP81911.1"/>
    <property type="molecule type" value="Genomic_DNA"/>
</dbReference>
<dbReference type="SUPFAM" id="SSF52402">
    <property type="entry name" value="Adenine nucleotide alpha hydrolases-like"/>
    <property type="match status" value="1"/>
</dbReference>
<dbReference type="InterPro" id="IPR006015">
    <property type="entry name" value="Universal_stress_UspA"/>
</dbReference>
<dbReference type="AlphaFoldDB" id="A0A2J6X5N8"/>
<dbReference type="Pfam" id="PF00582">
    <property type="entry name" value="Usp"/>
    <property type="match status" value="1"/>
</dbReference>
<reference evidence="3 4" key="1">
    <citation type="submission" date="2018-01" db="EMBL/GenBank/DDBJ databases">
        <title>Metagenomic assembled genomes from two thermal pools in the Uzon Caldera, Kamchatka, Russia.</title>
        <authorList>
            <person name="Wilkins L."/>
            <person name="Ettinger C."/>
        </authorList>
    </citation>
    <scope>NUCLEOTIDE SEQUENCE [LARGE SCALE GENOMIC DNA]</scope>
    <source>
        <strain evidence="3">ARK-10</strain>
    </source>
</reference>
<dbReference type="CDD" id="cd00293">
    <property type="entry name" value="USP-like"/>
    <property type="match status" value="1"/>
</dbReference>
<feature type="domain" description="UspA" evidence="2">
    <location>
        <begin position="1"/>
        <end position="137"/>
    </location>
</feature>
<sequence length="139" mass="15938">MIQKILFPFDFSKFSEQVIPYIAKLKEFGAKEVIVVNVLEYEEFTWRSSSKLEIEEYRKRNFERMKYVKEELEEKGFNVTLRVEFGIPSKVITSLAEEEKAQLITIASTGAGFTPTLIGSTVQNVIRLSKIPVLVIPSV</sequence>
<name>A0A2J6X5N8_9BACT</name>
<evidence type="ECO:0000259" key="2">
    <source>
        <dbReference type="Pfam" id="PF00582"/>
    </source>
</evidence>
<evidence type="ECO:0000256" key="1">
    <source>
        <dbReference type="ARBA" id="ARBA00008791"/>
    </source>
</evidence>
<dbReference type="PANTHER" id="PTHR46268">
    <property type="entry name" value="STRESS RESPONSE PROTEIN NHAX"/>
    <property type="match status" value="1"/>
</dbReference>
<dbReference type="RefSeq" id="WP_416084653.1">
    <property type="nucleotide sequence ID" value="NZ_JBNARP010000007.1"/>
</dbReference>
<dbReference type="PRINTS" id="PR01438">
    <property type="entry name" value="UNVRSLSTRESS"/>
</dbReference>
<dbReference type="InterPro" id="IPR014729">
    <property type="entry name" value="Rossmann-like_a/b/a_fold"/>
</dbReference>
<dbReference type="PANTHER" id="PTHR46268:SF26">
    <property type="entry name" value="UNIVERSAL STRESS PROTEIN MJ0577"/>
    <property type="match status" value="1"/>
</dbReference>
<accession>A0A2J6X5N8</accession>
<evidence type="ECO:0000313" key="4">
    <source>
        <dbReference type="Proteomes" id="UP000236910"/>
    </source>
</evidence>
<dbReference type="Proteomes" id="UP000236910">
    <property type="component" value="Unassembled WGS sequence"/>
</dbReference>
<dbReference type="Gene3D" id="3.40.50.620">
    <property type="entry name" value="HUPs"/>
    <property type="match status" value="1"/>
</dbReference>